<dbReference type="EMBL" id="JACTNZ010000008">
    <property type="protein sequence ID" value="KAG5535379.1"/>
    <property type="molecule type" value="Genomic_DNA"/>
</dbReference>
<gene>
    <name evidence="13" type="ORF">RHGRI_023216</name>
</gene>
<evidence type="ECO:0000256" key="8">
    <source>
        <dbReference type="ARBA" id="ARBA00022759"/>
    </source>
</evidence>
<dbReference type="GO" id="GO:0016888">
    <property type="term" value="F:DNA endonuclease activity, producing 5'-phosphomonoesters"/>
    <property type="evidence" value="ECO:0007669"/>
    <property type="project" value="InterPro"/>
</dbReference>
<keyword evidence="9" id="KW-0378">Hydrolase</keyword>
<keyword evidence="2" id="KW-0808">Transferase</keyword>
<dbReference type="PRINTS" id="PR00227">
    <property type="entry name" value="GEMCOATAL1"/>
</dbReference>
<dbReference type="GO" id="GO:0046872">
    <property type="term" value="F:metal ion binding"/>
    <property type="evidence" value="ECO:0007669"/>
    <property type="project" value="UniProtKB-KW"/>
</dbReference>
<dbReference type="InterPro" id="IPR049912">
    <property type="entry name" value="CRESS_DNA_REP"/>
</dbReference>
<dbReference type="InterPro" id="IPR001191">
    <property type="entry name" value="Gemini_AL1_REP"/>
</dbReference>
<dbReference type="Pfam" id="PF00799">
    <property type="entry name" value="Gemini_AL1"/>
    <property type="match status" value="1"/>
</dbReference>
<keyword evidence="5" id="KW-0540">Nuclease</keyword>
<dbReference type="GO" id="GO:0016779">
    <property type="term" value="F:nucleotidyltransferase activity"/>
    <property type="evidence" value="ECO:0007669"/>
    <property type="project" value="UniProtKB-KW"/>
</dbReference>
<keyword evidence="11" id="KW-0238">DNA-binding</keyword>
<evidence type="ECO:0000256" key="5">
    <source>
        <dbReference type="ARBA" id="ARBA00022722"/>
    </source>
</evidence>
<dbReference type="GO" id="GO:0006260">
    <property type="term" value="P:DNA replication"/>
    <property type="evidence" value="ECO:0007669"/>
    <property type="project" value="UniProtKB-KW"/>
</dbReference>
<dbReference type="GO" id="GO:0005198">
    <property type="term" value="F:structural molecule activity"/>
    <property type="evidence" value="ECO:0007669"/>
    <property type="project" value="InterPro"/>
</dbReference>
<evidence type="ECO:0000256" key="7">
    <source>
        <dbReference type="ARBA" id="ARBA00022741"/>
    </source>
</evidence>
<proteinExistence type="inferred from homology"/>
<dbReference type="GO" id="GO:0000166">
    <property type="term" value="F:nucleotide binding"/>
    <property type="evidence" value="ECO:0007669"/>
    <property type="project" value="UniProtKB-KW"/>
</dbReference>
<evidence type="ECO:0000256" key="10">
    <source>
        <dbReference type="ARBA" id="ARBA00023124"/>
    </source>
</evidence>
<organism evidence="13 14">
    <name type="scientific">Rhododendron griersonianum</name>
    <dbReference type="NCBI Taxonomy" id="479676"/>
    <lineage>
        <taxon>Eukaryota</taxon>
        <taxon>Viridiplantae</taxon>
        <taxon>Streptophyta</taxon>
        <taxon>Embryophyta</taxon>
        <taxon>Tracheophyta</taxon>
        <taxon>Spermatophyta</taxon>
        <taxon>Magnoliopsida</taxon>
        <taxon>eudicotyledons</taxon>
        <taxon>Gunneridae</taxon>
        <taxon>Pentapetalae</taxon>
        <taxon>asterids</taxon>
        <taxon>Ericales</taxon>
        <taxon>Ericaceae</taxon>
        <taxon>Ericoideae</taxon>
        <taxon>Rhodoreae</taxon>
        <taxon>Rhododendron</taxon>
    </lineage>
</organism>
<dbReference type="PRINTS" id="PR00228">
    <property type="entry name" value="GEMCOATCLVL1"/>
</dbReference>
<dbReference type="AlphaFoldDB" id="A0AAV6J774"/>
<dbReference type="InterPro" id="IPR022692">
    <property type="entry name" value="Gemini_AL1_REP_central"/>
</dbReference>
<sequence length="272" mass="30710">MVRPARPRGFRKNAKNYFLTYPRCSVSTYEALEQLKRLETPVNKKFIRVCQEFHEDGQPHLHCLVQFEGKFQITDPMFFDLQSPTSSRQFHCNIQAVKSSSDVKSYIEKGGVYIDDGIFQVDGRSARGGQQAIAEVYAEALNAPSKLIALQIIKENDPKSYVLQFHNINANLDKIFATPPTPYVNPFPPGSFNQVPNEMIQWGLNNVKDSAQMNNSDYRNLVSLLSIFASRGEITAICNLAPFLLDDNRLNTENKTGVDTSEALSNVLVERK</sequence>
<comment type="caution">
    <text evidence="13">The sequence shown here is derived from an EMBL/GenBank/DDBJ whole genome shotgun (WGS) entry which is preliminary data.</text>
</comment>
<evidence type="ECO:0000256" key="4">
    <source>
        <dbReference type="ARBA" id="ARBA00022705"/>
    </source>
</evidence>
<evidence type="ECO:0000256" key="1">
    <source>
        <dbReference type="ARBA" id="ARBA00006240"/>
    </source>
</evidence>
<evidence type="ECO:0000256" key="11">
    <source>
        <dbReference type="ARBA" id="ARBA00023125"/>
    </source>
</evidence>
<evidence type="ECO:0000313" key="13">
    <source>
        <dbReference type="EMBL" id="KAG5535379.1"/>
    </source>
</evidence>
<comment type="similarity">
    <text evidence="1">Belongs to the geminiviridae Rep protein family.</text>
</comment>
<dbReference type="Gene3D" id="3.40.1310.20">
    <property type="match status" value="1"/>
</dbReference>
<feature type="domain" description="CRESS-DNA virus Rep endonuclease" evidence="12">
    <location>
        <begin position="11"/>
        <end position="119"/>
    </location>
</feature>
<dbReference type="Proteomes" id="UP000823749">
    <property type="component" value="Chromosome 8"/>
</dbReference>
<evidence type="ECO:0000313" key="14">
    <source>
        <dbReference type="Proteomes" id="UP000823749"/>
    </source>
</evidence>
<accession>A0AAV6J774</accession>
<evidence type="ECO:0000256" key="9">
    <source>
        <dbReference type="ARBA" id="ARBA00022801"/>
    </source>
</evidence>
<dbReference type="SUPFAM" id="SSF55464">
    <property type="entry name" value="Origin of replication-binding domain, RBD-like"/>
    <property type="match status" value="1"/>
</dbReference>
<dbReference type="PROSITE" id="PS52020">
    <property type="entry name" value="CRESS_DNA_REP"/>
    <property type="match status" value="1"/>
</dbReference>
<evidence type="ECO:0000256" key="2">
    <source>
        <dbReference type="ARBA" id="ARBA00022679"/>
    </source>
</evidence>
<keyword evidence="7" id="KW-0547">Nucleotide-binding</keyword>
<reference evidence="13" key="1">
    <citation type="submission" date="2020-08" db="EMBL/GenBank/DDBJ databases">
        <title>Plant Genome Project.</title>
        <authorList>
            <person name="Zhang R.-G."/>
        </authorList>
    </citation>
    <scope>NUCLEOTIDE SEQUENCE</scope>
    <source>
        <strain evidence="13">WSP0</strain>
        <tissue evidence="13">Leaf</tissue>
    </source>
</reference>
<keyword evidence="14" id="KW-1185">Reference proteome</keyword>
<dbReference type="GO" id="GO:0003677">
    <property type="term" value="F:DNA binding"/>
    <property type="evidence" value="ECO:0007669"/>
    <property type="project" value="UniProtKB-KW"/>
</dbReference>
<protein>
    <recommendedName>
        <fullName evidence="12">CRESS-DNA virus Rep endonuclease domain-containing protein</fullName>
    </recommendedName>
</protein>
<dbReference type="InterPro" id="IPR001301">
    <property type="entry name" value="Gemini_AL1_CLV"/>
</dbReference>
<evidence type="ECO:0000256" key="3">
    <source>
        <dbReference type="ARBA" id="ARBA00022695"/>
    </source>
</evidence>
<evidence type="ECO:0000256" key="6">
    <source>
        <dbReference type="ARBA" id="ARBA00022723"/>
    </source>
</evidence>
<keyword evidence="10" id="KW-0190">Covalent protein-DNA linkage</keyword>
<dbReference type="Pfam" id="PF08283">
    <property type="entry name" value="Gemini_AL1_M"/>
    <property type="match status" value="1"/>
</dbReference>
<keyword evidence="3" id="KW-0548">Nucleotidyltransferase</keyword>
<evidence type="ECO:0000259" key="12">
    <source>
        <dbReference type="PROSITE" id="PS52020"/>
    </source>
</evidence>
<keyword evidence="8" id="KW-0255">Endonuclease</keyword>
<name>A0AAV6J774_9ERIC</name>
<keyword evidence="4" id="KW-0235">DNA replication</keyword>
<keyword evidence="6" id="KW-0479">Metal-binding</keyword>